<feature type="chain" id="PRO_5035445714" evidence="1">
    <location>
        <begin position="19"/>
        <end position="491"/>
    </location>
</feature>
<evidence type="ECO:0000313" key="2">
    <source>
        <dbReference type="EMBL" id="TMW59756.1"/>
    </source>
</evidence>
<gene>
    <name evidence="2" type="ORF">Poli38472_004825</name>
</gene>
<feature type="signal peptide" evidence="1">
    <location>
        <begin position="1"/>
        <end position="18"/>
    </location>
</feature>
<proteinExistence type="predicted"/>
<dbReference type="AlphaFoldDB" id="A0A8K1CB73"/>
<evidence type="ECO:0000256" key="1">
    <source>
        <dbReference type="SAM" id="SignalP"/>
    </source>
</evidence>
<dbReference type="EMBL" id="SPLM01000109">
    <property type="protein sequence ID" value="TMW59756.1"/>
    <property type="molecule type" value="Genomic_DNA"/>
</dbReference>
<protein>
    <submittedName>
        <fullName evidence="2">Uncharacterized protein</fullName>
    </submittedName>
</protein>
<organism evidence="2 3">
    <name type="scientific">Pythium oligandrum</name>
    <name type="common">Mycoparasitic fungus</name>
    <dbReference type="NCBI Taxonomy" id="41045"/>
    <lineage>
        <taxon>Eukaryota</taxon>
        <taxon>Sar</taxon>
        <taxon>Stramenopiles</taxon>
        <taxon>Oomycota</taxon>
        <taxon>Peronosporomycetes</taxon>
        <taxon>Pythiales</taxon>
        <taxon>Pythiaceae</taxon>
        <taxon>Pythium</taxon>
    </lineage>
</organism>
<name>A0A8K1CB73_PYTOL</name>
<dbReference type="OrthoDB" id="153339at2759"/>
<keyword evidence="3" id="KW-1185">Reference proteome</keyword>
<evidence type="ECO:0000313" key="3">
    <source>
        <dbReference type="Proteomes" id="UP000794436"/>
    </source>
</evidence>
<accession>A0A8K1CB73</accession>
<comment type="caution">
    <text evidence="2">The sequence shown here is derived from an EMBL/GenBank/DDBJ whole genome shotgun (WGS) entry which is preliminary data.</text>
</comment>
<sequence>MVKLFATVALASLATASATPNWVGPKVGRPVDSACYRKTLRVKTCPPGYNSDKAGGCWAQCPIEYPVECGMECLPQSKDCASGALTKVNAVATAAFKTATGGIAPKLVGFDQVQAGVKCGLGLYHAVEEVSVVTQELRAQNPSMTTPQLVVELLKTEEVLSGLTSQVVSCTGLPSAVNDVARSAVKRLVEAIASKGAAVLAPDVFLALANEVGITKISEADVSKLKTLFVDGKCGYNLQSILRHVIDAVIQIKKKTPDVAQDELRAQLEQTDLFKKDIPKLTNDCASGADAGAFEKRDSIRKMLQSLIDKVIDGAYQNGNPVPVETYIVVVANLGLDALSSIDPTGLANLAKEFVQPICGPTSMVGEIDNGSADVALGLHAEGKALSNSNGTWTLAGDGQVKIFFESTDSKDVTVNVLSGGQKIGSVEVKKGGNAEWSKPLSVLQDKTLYLDRWRRGLVGIPGTGGGSLVTWIPHSSEGGHLELHAKLNIS</sequence>
<reference evidence="2" key="1">
    <citation type="submission" date="2019-03" db="EMBL/GenBank/DDBJ databases">
        <title>Long read genome sequence of the mycoparasitic Pythium oligandrum ATCC 38472 isolated from sugarbeet rhizosphere.</title>
        <authorList>
            <person name="Gaulin E."/>
        </authorList>
    </citation>
    <scope>NUCLEOTIDE SEQUENCE</scope>
    <source>
        <strain evidence="2">ATCC 38472_TT</strain>
    </source>
</reference>
<dbReference type="Proteomes" id="UP000794436">
    <property type="component" value="Unassembled WGS sequence"/>
</dbReference>
<keyword evidence="1" id="KW-0732">Signal</keyword>